<feature type="domain" description="Histidine kinase" evidence="10">
    <location>
        <begin position="256"/>
        <end position="458"/>
    </location>
</feature>
<dbReference type="CDD" id="cd00082">
    <property type="entry name" value="HisKA"/>
    <property type="match status" value="1"/>
</dbReference>
<dbReference type="SMART" id="SM00388">
    <property type="entry name" value="HisKA"/>
    <property type="match status" value="1"/>
</dbReference>
<gene>
    <name evidence="11" type="ORF">bsdcttw_14880</name>
</gene>
<keyword evidence="9" id="KW-0472">Membrane</keyword>
<dbReference type="GO" id="GO:0000155">
    <property type="term" value="F:phosphorelay sensor kinase activity"/>
    <property type="evidence" value="ECO:0007669"/>
    <property type="project" value="InterPro"/>
</dbReference>
<dbReference type="Gene3D" id="1.10.287.130">
    <property type="match status" value="1"/>
</dbReference>
<evidence type="ECO:0000256" key="7">
    <source>
        <dbReference type="ARBA" id="ARBA00022840"/>
    </source>
</evidence>
<dbReference type="EC" id="2.7.13.3" evidence="2"/>
<evidence type="ECO:0000256" key="3">
    <source>
        <dbReference type="ARBA" id="ARBA00022553"/>
    </source>
</evidence>
<evidence type="ECO:0000256" key="1">
    <source>
        <dbReference type="ARBA" id="ARBA00000085"/>
    </source>
</evidence>
<dbReference type="PRINTS" id="PR00344">
    <property type="entry name" value="BCTRLSENSOR"/>
</dbReference>
<dbReference type="SUPFAM" id="SSF55874">
    <property type="entry name" value="ATPase domain of HSP90 chaperone/DNA topoisomerase II/histidine kinase"/>
    <property type="match status" value="1"/>
</dbReference>
<keyword evidence="5" id="KW-0547">Nucleotide-binding</keyword>
<sequence>MKKKLAYKIIILILIAVITTMHFLTKTKDLPLHQMYKILFFIPIILASVQFGFKGGTTVSIIISIIYSPQKLLSIGPQYKGFYELMDVFLFVAAGIVTGILVEKKNIALKTMDSQLNKYVILENYTNSVLESIHLGIMAINKDFFITSMNESAKKIIGVTYDCIGLNFADVFPSCEDLEDIINKANEKNTPQINIEKKLLKDNQEVNIKIDIFPLSLESRNKGLVIIIDDITEINKMKIQMHRNDKLASVGQLATGIAHEIRNPLAIIKMIEQTMSKEVNNENQLKELNIIDEEVERANKVIKSLMEFSKPSKNEKGLYSINQVIEDVLIITNKYTSQHKVNVNYIKSELPVGYYDREQMIQAFVNLILNSVDAMPEGGEIRISAQSLEDNKVKIVFEDTGQGIEEANLEKIFDPFFTTKSEGTGLGLPILYRIIEDHNGSINVKSSLGKGTIFEIFI</sequence>
<accession>A0A7I8DL54</accession>
<evidence type="ECO:0000256" key="9">
    <source>
        <dbReference type="SAM" id="Phobius"/>
    </source>
</evidence>
<feature type="transmembrane region" description="Helical" evidence="9">
    <location>
        <begin position="36"/>
        <end position="67"/>
    </location>
</feature>
<dbReference type="InterPro" id="IPR036097">
    <property type="entry name" value="HisK_dim/P_sf"/>
</dbReference>
<dbReference type="RefSeq" id="WP_185258777.1">
    <property type="nucleotide sequence ID" value="NZ_AP023368.1"/>
</dbReference>
<evidence type="ECO:0000256" key="2">
    <source>
        <dbReference type="ARBA" id="ARBA00012438"/>
    </source>
</evidence>
<dbReference type="SMART" id="SM00387">
    <property type="entry name" value="HATPase_c"/>
    <property type="match status" value="1"/>
</dbReference>
<dbReference type="InterPro" id="IPR036890">
    <property type="entry name" value="HATPase_C_sf"/>
</dbReference>
<dbReference type="SUPFAM" id="SSF55785">
    <property type="entry name" value="PYP-like sensor domain (PAS domain)"/>
    <property type="match status" value="1"/>
</dbReference>
<dbReference type="Gene3D" id="3.30.450.20">
    <property type="entry name" value="PAS domain"/>
    <property type="match status" value="1"/>
</dbReference>
<evidence type="ECO:0000313" key="12">
    <source>
        <dbReference type="Proteomes" id="UP000515703"/>
    </source>
</evidence>
<dbReference type="InterPro" id="IPR005467">
    <property type="entry name" value="His_kinase_dom"/>
</dbReference>
<protein>
    <recommendedName>
        <fullName evidence="2">histidine kinase</fullName>
        <ecNumber evidence="2">2.7.13.3</ecNumber>
    </recommendedName>
</protein>
<evidence type="ECO:0000256" key="8">
    <source>
        <dbReference type="ARBA" id="ARBA00023012"/>
    </source>
</evidence>
<dbReference type="Pfam" id="PF02518">
    <property type="entry name" value="HATPase_c"/>
    <property type="match status" value="1"/>
</dbReference>
<keyword evidence="6" id="KW-0418">Kinase</keyword>
<evidence type="ECO:0000256" key="6">
    <source>
        <dbReference type="ARBA" id="ARBA00022777"/>
    </source>
</evidence>
<dbReference type="Pfam" id="PF13426">
    <property type="entry name" value="PAS_9"/>
    <property type="match status" value="1"/>
</dbReference>
<dbReference type="InterPro" id="IPR000014">
    <property type="entry name" value="PAS"/>
</dbReference>
<dbReference type="EMBL" id="AP023368">
    <property type="protein sequence ID" value="BCJ98447.1"/>
    <property type="molecule type" value="Genomic_DNA"/>
</dbReference>
<reference evidence="11 12" key="1">
    <citation type="submission" date="2020-08" db="EMBL/GenBank/DDBJ databases">
        <title>Draft genome sequencing of an Anaerocolumna strain isolated from anoxic soil subjected to BSD treatment.</title>
        <authorList>
            <person name="Uek A."/>
            <person name="Tonouchi A."/>
        </authorList>
    </citation>
    <scope>NUCLEOTIDE SEQUENCE [LARGE SCALE GENOMIC DNA]</scope>
    <source>
        <strain evidence="11 12">CTTW</strain>
    </source>
</reference>
<proteinExistence type="predicted"/>
<organism evidence="11 12">
    <name type="scientific">Anaerocolumna chitinilytica</name>
    <dbReference type="NCBI Taxonomy" id="1727145"/>
    <lineage>
        <taxon>Bacteria</taxon>
        <taxon>Bacillati</taxon>
        <taxon>Bacillota</taxon>
        <taxon>Clostridia</taxon>
        <taxon>Lachnospirales</taxon>
        <taxon>Lachnospiraceae</taxon>
        <taxon>Anaerocolumna</taxon>
    </lineage>
</organism>
<dbReference type="PANTHER" id="PTHR43065">
    <property type="entry name" value="SENSOR HISTIDINE KINASE"/>
    <property type="match status" value="1"/>
</dbReference>
<dbReference type="SUPFAM" id="SSF47384">
    <property type="entry name" value="Homodimeric domain of signal transducing histidine kinase"/>
    <property type="match status" value="1"/>
</dbReference>
<dbReference type="InterPro" id="IPR003661">
    <property type="entry name" value="HisK_dim/P_dom"/>
</dbReference>
<dbReference type="GO" id="GO:0005524">
    <property type="term" value="F:ATP binding"/>
    <property type="evidence" value="ECO:0007669"/>
    <property type="project" value="UniProtKB-KW"/>
</dbReference>
<dbReference type="PANTHER" id="PTHR43065:SF10">
    <property type="entry name" value="PEROXIDE STRESS-ACTIVATED HISTIDINE KINASE MAK3"/>
    <property type="match status" value="1"/>
</dbReference>
<keyword evidence="12" id="KW-1185">Reference proteome</keyword>
<dbReference type="Gene3D" id="3.30.565.10">
    <property type="entry name" value="Histidine kinase-like ATPase, C-terminal domain"/>
    <property type="match status" value="1"/>
</dbReference>
<keyword evidence="9" id="KW-1133">Transmembrane helix</keyword>
<evidence type="ECO:0000313" key="11">
    <source>
        <dbReference type="EMBL" id="BCJ98447.1"/>
    </source>
</evidence>
<evidence type="ECO:0000256" key="5">
    <source>
        <dbReference type="ARBA" id="ARBA00022741"/>
    </source>
</evidence>
<name>A0A7I8DL54_9FIRM</name>
<keyword evidence="7" id="KW-0067">ATP-binding</keyword>
<dbReference type="InterPro" id="IPR035965">
    <property type="entry name" value="PAS-like_dom_sf"/>
</dbReference>
<keyword evidence="9" id="KW-0812">Transmembrane</keyword>
<feature type="transmembrane region" description="Helical" evidence="9">
    <location>
        <begin position="6"/>
        <end position="24"/>
    </location>
</feature>
<dbReference type="CDD" id="cd00130">
    <property type="entry name" value="PAS"/>
    <property type="match status" value="1"/>
</dbReference>
<keyword evidence="3" id="KW-0597">Phosphoprotein</keyword>
<keyword evidence="8" id="KW-0902">Two-component regulatory system</keyword>
<evidence type="ECO:0000259" key="10">
    <source>
        <dbReference type="PROSITE" id="PS50109"/>
    </source>
</evidence>
<dbReference type="PROSITE" id="PS50109">
    <property type="entry name" value="HIS_KIN"/>
    <property type="match status" value="1"/>
</dbReference>
<dbReference type="InterPro" id="IPR004358">
    <property type="entry name" value="Sig_transdc_His_kin-like_C"/>
</dbReference>
<keyword evidence="4" id="KW-0808">Transferase</keyword>
<evidence type="ECO:0000256" key="4">
    <source>
        <dbReference type="ARBA" id="ARBA00022679"/>
    </source>
</evidence>
<dbReference type="AlphaFoldDB" id="A0A7I8DL54"/>
<dbReference type="Pfam" id="PF00512">
    <property type="entry name" value="HisKA"/>
    <property type="match status" value="1"/>
</dbReference>
<dbReference type="KEGG" id="acht:bsdcttw_14880"/>
<dbReference type="Proteomes" id="UP000515703">
    <property type="component" value="Chromosome"/>
</dbReference>
<reference evidence="11 12" key="2">
    <citation type="submission" date="2020-08" db="EMBL/GenBank/DDBJ databases">
        <authorList>
            <person name="Ueki A."/>
            <person name="Tonouchi A."/>
        </authorList>
    </citation>
    <scope>NUCLEOTIDE SEQUENCE [LARGE SCALE GENOMIC DNA]</scope>
    <source>
        <strain evidence="11 12">CTTW</strain>
    </source>
</reference>
<feature type="transmembrane region" description="Helical" evidence="9">
    <location>
        <begin position="82"/>
        <end position="102"/>
    </location>
</feature>
<dbReference type="InterPro" id="IPR003594">
    <property type="entry name" value="HATPase_dom"/>
</dbReference>
<dbReference type="NCBIfam" id="TIGR00229">
    <property type="entry name" value="sensory_box"/>
    <property type="match status" value="1"/>
</dbReference>
<comment type="catalytic activity">
    <reaction evidence="1">
        <text>ATP + protein L-histidine = ADP + protein N-phospho-L-histidine.</text>
        <dbReference type="EC" id="2.7.13.3"/>
    </reaction>
</comment>